<accession>A0A4R2J0H9</accession>
<organism evidence="1 2">
    <name type="scientific">Kribbella antiqua</name>
    <dbReference type="NCBI Taxonomy" id="2512217"/>
    <lineage>
        <taxon>Bacteria</taxon>
        <taxon>Bacillati</taxon>
        <taxon>Actinomycetota</taxon>
        <taxon>Actinomycetes</taxon>
        <taxon>Propionibacteriales</taxon>
        <taxon>Kribbellaceae</taxon>
        <taxon>Kribbella</taxon>
    </lineage>
</organism>
<dbReference type="SUPFAM" id="SSF48239">
    <property type="entry name" value="Terpenoid cyclases/Protein prenyltransferases"/>
    <property type="match status" value="1"/>
</dbReference>
<reference evidence="1 2" key="1">
    <citation type="journal article" date="2015" name="Stand. Genomic Sci.">
        <title>Genomic Encyclopedia of Bacterial and Archaeal Type Strains, Phase III: the genomes of soil and plant-associated and newly described type strains.</title>
        <authorList>
            <person name="Whitman W.B."/>
            <person name="Woyke T."/>
            <person name="Klenk H.P."/>
            <person name="Zhou Y."/>
            <person name="Lilburn T.G."/>
            <person name="Beck B.J."/>
            <person name="De Vos P."/>
            <person name="Vandamme P."/>
            <person name="Eisen J.A."/>
            <person name="Garrity G."/>
            <person name="Hugenholtz P."/>
            <person name="Kyrpides N.C."/>
        </authorList>
    </citation>
    <scope>NUCLEOTIDE SEQUENCE [LARGE SCALE GENOMIC DNA]</scope>
    <source>
        <strain evidence="1 2">VKM Ac-2541</strain>
    </source>
</reference>
<dbReference type="OrthoDB" id="192719at2"/>
<name>A0A4R2J0H9_9ACTN</name>
<evidence type="ECO:0000313" key="1">
    <source>
        <dbReference type="EMBL" id="TCO51237.1"/>
    </source>
</evidence>
<dbReference type="Proteomes" id="UP000295573">
    <property type="component" value="Unassembled WGS sequence"/>
</dbReference>
<proteinExistence type="predicted"/>
<dbReference type="RefSeq" id="WP_132142957.1">
    <property type="nucleotide sequence ID" value="NZ_SLWR01000001.1"/>
</dbReference>
<dbReference type="InterPro" id="IPR008930">
    <property type="entry name" value="Terpenoid_cyclase/PrenylTrfase"/>
</dbReference>
<sequence>MIVEGSLSETVDAVAAVEWDGGKLPAAERLRVARWLAARQGLPGAYAGTFGGFRRELEEGIVVFTGERITSASARHILGEETSRALRSLGVADPAVRDALDRAGEGLMQCLERAARANPGTFCCGKCTVGLWRNLEAGNLDRGEERLSKGIGELRFRRTNDGEWQAYPFWYTVLALTGVDMPEARRELEYAASKLETAAGKRHVSTRSALRRQELARRALARV</sequence>
<gene>
    <name evidence="1" type="ORF">EV646_101220</name>
</gene>
<comment type="caution">
    <text evidence="1">The sequence shown here is derived from an EMBL/GenBank/DDBJ whole genome shotgun (WGS) entry which is preliminary data.</text>
</comment>
<dbReference type="EMBL" id="SLWR01000001">
    <property type="protein sequence ID" value="TCO51237.1"/>
    <property type="molecule type" value="Genomic_DNA"/>
</dbReference>
<dbReference type="AlphaFoldDB" id="A0A4R2J0H9"/>
<keyword evidence="2" id="KW-1185">Reference proteome</keyword>
<evidence type="ECO:0000313" key="2">
    <source>
        <dbReference type="Proteomes" id="UP000295573"/>
    </source>
</evidence>
<protein>
    <submittedName>
        <fullName evidence="1">Uncharacterized protein</fullName>
    </submittedName>
</protein>